<keyword evidence="2" id="KW-0812">Transmembrane</keyword>
<dbReference type="PROSITE" id="PS50943">
    <property type="entry name" value="HTH_CROC1"/>
    <property type="match status" value="1"/>
</dbReference>
<evidence type="ECO:0000313" key="4">
    <source>
        <dbReference type="EMBL" id="MDH8677410.1"/>
    </source>
</evidence>
<dbReference type="CDD" id="cd00093">
    <property type="entry name" value="HTH_XRE"/>
    <property type="match status" value="1"/>
</dbReference>
<dbReference type="Gene3D" id="1.10.260.40">
    <property type="entry name" value="lambda repressor-like DNA-binding domains"/>
    <property type="match status" value="1"/>
</dbReference>
<sequence>MTFGEKLQLLRKEKSISQEQFAEVMNVSRQAVSKWELNQSYPEMDKLIEVSKYFEVSLDYLMKDERVDSNIVKHNPDEETHNKSASNNNSNSFTEIYKVILLTALAIGLTSIRFFILGDFKVGLIMITISCIFIVGFYMTKGNKRTQ</sequence>
<dbReference type="RefSeq" id="WP_281093223.1">
    <property type="nucleotide sequence ID" value="NZ_JARYZI010000002.1"/>
</dbReference>
<dbReference type="EMBL" id="JARYZI010000002">
    <property type="protein sequence ID" value="MDH8677410.1"/>
    <property type="molecule type" value="Genomic_DNA"/>
</dbReference>
<evidence type="ECO:0000256" key="1">
    <source>
        <dbReference type="ARBA" id="ARBA00023125"/>
    </source>
</evidence>
<feature type="domain" description="HTH cro/C1-type" evidence="3">
    <location>
        <begin position="7"/>
        <end position="61"/>
    </location>
</feature>
<keyword evidence="2" id="KW-1133">Transmembrane helix</keyword>
<organism evidence="4 5">
    <name type="scientific">Fusibacter bizertensis</name>
    <dbReference type="NCBI Taxonomy" id="1488331"/>
    <lineage>
        <taxon>Bacteria</taxon>
        <taxon>Bacillati</taxon>
        <taxon>Bacillota</taxon>
        <taxon>Clostridia</taxon>
        <taxon>Eubacteriales</taxon>
        <taxon>Eubacteriales Family XII. Incertae Sedis</taxon>
        <taxon>Fusibacter</taxon>
    </lineage>
</organism>
<evidence type="ECO:0000256" key="2">
    <source>
        <dbReference type="SAM" id="Phobius"/>
    </source>
</evidence>
<keyword evidence="5" id="KW-1185">Reference proteome</keyword>
<dbReference type="InterPro" id="IPR001387">
    <property type="entry name" value="Cro/C1-type_HTH"/>
</dbReference>
<reference evidence="4 5" key="1">
    <citation type="submission" date="2023-04" db="EMBL/GenBank/DDBJ databases">
        <title>Fusibacter bizertensis strain WBS, isolated from littoral bottom sediments of the Arctic seas - biochemical and genomic analysis.</title>
        <authorList>
            <person name="Brioukhanov A.L."/>
        </authorList>
    </citation>
    <scope>NUCLEOTIDE SEQUENCE [LARGE SCALE GENOMIC DNA]</scope>
    <source>
        <strain evidence="4 5">WBS</strain>
    </source>
</reference>
<dbReference type="Pfam" id="PF01381">
    <property type="entry name" value="HTH_3"/>
    <property type="match status" value="1"/>
</dbReference>
<keyword evidence="1" id="KW-0238">DNA-binding</keyword>
<dbReference type="SMART" id="SM00530">
    <property type="entry name" value="HTH_XRE"/>
    <property type="match status" value="1"/>
</dbReference>
<evidence type="ECO:0000313" key="5">
    <source>
        <dbReference type="Proteomes" id="UP001158045"/>
    </source>
</evidence>
<evidence type="ECO:0000259" key="3">
    <source>
        <dbReference type="PROSITE" id="PS50943"/>
    </source>
</evidence>
<dbReference type="SUPFAM" id="SSF47413">
    <property type="entry name" value="lambda repressor-like DNA-binding domains"/>
    <property type="match status" value="1"/>
</dbReference>
<comment type="caution">
    <text evidence="4">The sequence shown here is derived from an EMBL/GenBank/DDBJ whole genome shotgun (WGS) entry which is preliminary data.</text>
</comment>
<dbReference type="PANTHER" id="PTHR46558:SF13">
    <property type="entry name" value="HTH-TYPE TRANSCRIPTIONAL REGULATOR IMMR"/>
    <property type="match status" value="1"/>
</dbReference>
<name>A0ABT6NAI5_9FIRM</name>
<dbReference type="PANTHER" id="PTHR46558">
    <property type="entry name" value="TRACRIPTIONAL REGULATORY PROTEIN-RELATED-RELATED"/>
    <property type="match status" value="1"/>
</dbReference>
<dbReference type="InterPro" id="IPR010982">
    <property type="entry name" value="Lambda_DNA-bd_dom_sf"/>
</dbReference>
<proteinExistence type="predicted"/>
<accession>A0ABT6NAI5</accession>
<feature type="transmembrane region" description="Helical" evidence="2">
    <location>
        <begin position="122"/>
        <end position="140"/>
    </location>
</feature>
<gene>
    <name evidence="4" type="ORF">QE109_04580</name>
</gene>
<keyword evidence="2" id="KW-0472">Membrane</keyword>
<protein>
    <submittedName>
        <fullName evidence="4">Helix-turn-helix transcriptional regulator</fullName>
    </submittedName>
</protein>
<dbReference type="Proteomes" id="UP001158045">
    <property type="component" value="Unassembled WGS sequence"/>
</dbReference>
<feature type="transmembrane region" description="Helical" evidence="2">
    <location>
        <begin position="96"/>
        <end position="116"/>
    </location>
</feature>